<dbReference type="EMBL" id="MBTF01000023">
    <property type="protein sequence ID" value="OOQ58771.1"/>
    <property type="molecule type" value="Genomic_DNA"/>
</dbReference>
<proteinExistence type="predicted"/>
<evidence type="ECO:0000313" key="2">
    <source>
        <dbReference type="Proteomes" id="UP000189739"/>
    </source>
</evidence>
<dbReference type="AlphaFoldDB" id="A0A1S9PCX2"/>
<protein>
    <recommendedName>
        <fullName evidence="3">NIPSNAP domain-containing protein</fullName>
    </recommendedName>
</protein>
<keyword evidence="2" id="KW-1185">Reference proteome</keyword>
<accession>A0A1S9PCX2</accession>
<dbReference type="STRING" id="1792845.BC343_08955"/>
<dbReference type="OrthoDB" id="980892at2"/>
<organism evidence="1 2">
    <name type="scientific">Mucilaginibacter pedocola</name>
    <dbReference type="NCBI Taxonomy" id="1792845"/>
    <lineage>
        <taxon>Bacteria</taxon>
        <taxon>Pseudomonadati</taxon>
        <taxon>Bacteroidota</taxon>
        <taxon>Sphingobacteriia</taxon>
        <taxon>Sphingobacteriales</taxon>
        <taxon>Sphingobacteriaceae</taxon>
        <taxon>Mucilaginibacter</taxon>
    </lineage>
</organism>
<reference evidence="1 2" key="1">
    <citation type="submission" date="2016-07" db="EMBL/GenBank/DDBJ databases">
        <title>Genomic analysis of zinc-resistant bacterium Mucilaginibacter pedocola TBZ30.</title>
        <authorList>
            <person name="Huang J."/>
            <person name="Tang J."/>
        </authorList>
    </citation>
    <scope>NUCLEOTIDE SEQUENCE [LARGE SCALE GENOMIC DNA]</scope>
    <source>
        <strain evidence="1 2">TBZ30</strain>
    </source>
</reference>
<evidence type="ECO:0000313" key="1">
    <source>
        <dbReference type="EMBL" id="OOQ58771.1"/>
    </source>
</evidence>
<comment type="caution">
    <text evidence="1">The sequence shown here is derived from an EMBL/GenBank/DDBJ whole genome shotgun (WGS) entry which is preliminary data.</text>
</comment>
<evidence type="ECO:0008006" key="3">
    <source>
        <dbReference type="Google" id="ProtNLM"/>
    </source>
</evidence>
<gene>
    <name evidence="1" type="ORF">BC343_08955</name>
</gene>
<dbReference type="Proteomes" id="UP000189739">
    <property type="component" value="Unassembled WGS sequence"/>
</dbReference>
<name>A0A1S9PCX2_9SPHI</name>
<dbReference type="RefSeq" id="WP_078349481.1">
    <property type="nucleotide sequence ID" value="NZ_MBTF01000023.1"/>
</dbReference>
<sequence>MKKTLSPMLFKFFSIAEPHLFSTDSPFSFKTVTYYKVKPGRLNEFVALWKKSAQPIYKELVAQGHLLSFKARSPLYQSTGSNRWDMKVELTYKTEEAAFDEVARTQAVNKVFRDADAYRRTQAHLAEVVLAQWAVKATNFILN</sequence>